<reference evidence="6 7" key="1">
    <citation type="submission" date="2018-07" db="EMBL/GenBank/DDBJ databases">
        <title>Halomonas rutogse sp. nov., isolated from Lake TangqianCo on Tibetan Plateau.</title>
        <authorList>
            <person name="Lu H."/>
            <person name="Xing P."/>
            <person name="Wu Q."/>
        </authorList>
    </citation>
    <scope>NUCLEOTIDE SEQUENCE [LARGE SCALE GENOMIC DNA]</scope>
    <source>
        <strain evidence="6 7">TQ8S</strain>
    </source>
</reference>
<dbReference type="SMART" id="SM00267">
    <property type="entry name" value="GGDEF"/>
    <property type="match status" value="1"/>
</dbReference>
<dbReference type="NCBIfam" id="TIGR00229">
    <property type="entry name" value="sensory_box"/>
    <property type="match status" value="2"/>
</dbReference>
<dbReference type="InterPro" id="IPR035919">
    <property type="entry name" value="EAL_sf"/>
</dbReference>
<dbReference type="InterPro" id="IPR000700">
    <property type="entry name" value="PAS-assoc_C"/>
</dbReference>
<evidence type="ECO:0000313" key="7">
    <source>
        <dbReference type="Proteomes" id="UP000253204"/>
    </source>
</evidence>
<dbReference type="InterPro" id="IPR029787">
    <property type="entry name" value="Nucleotide_cyclase"/>
</dbReference>
<dbReference type="AlphaFoldDB" id="A0A368U3M5"/>
<dbReference type="SMART" id="SM00091">
    <property type="entry name" value="PAS"/>
    <property type="match status" value="2"/>
</dbReference>
<dbReference type="CDD" id="cd01948">
    <property type="entry name" value="EAL"/>
    <property type="match status" value="1"/>
</dbReference>
<dbReference type="InterPro" id="IPR001610">
    <property type="entry name" value="PAC"/>
</dbReference>
<dbReference type="PROSITE" id="PS50113">
    <property type="entry name" value="PAC"/>
    <property type="match status" value="2"/>
</dbReference>
<dbReference type="EMBL" id="QPIJ01000025">
    <property type="protein sequence ID" value="RCV90702.1"/>
    <property type="molecule type" value="Genomic_DNA"/>
</dbReference>
<dbReference type="Pfam" id="PF00990">
    <property type="entry name" value="GGDEF"/>
    <property type="match status" value="1"/>
</dbReference>
<feature type="domain" description="PAS" evidence="2">
    <location>
        <begin position="131"/>
        <end position="175"/>
    </location>
</feature>
<dbReference type="PROSITE" id="PS50887">
    <property type="entry name" value="GGDEF"/>
    <property type="match status" value="1"/>
</dbReference>
<dbReference type="InterPro" id="IPR052155">
    <property type="entry name" value="Biofilm_reg_signaling"/>
</dbReference>
<dbReference type="Pfam" id="PF00563">
    <property type="entry name" value="EAL"/>
    <property type="match status" value="1"/>
</dbReference>
<dbReference type="Gene3D" id="3.30.450.20">
    <property type="entry name" value="PAS domain"/>
    <property type="match status" value="2"/>
</dbReference>
<dbReference type="FunFam" id="3.30.70.270:FF:000001">
    <property type="entry name" value="Diguanylate cyclase domain protein"/>
    <property type="match status" value="1"/>
</dbReference>
<dbReference type="Pfam" id="PF13426">
    <property type="entry name" value="PAS_9"/>
    <property type="match status" value="2"/>
</dbReference>
<dbReference type="PANTHER" id="PTHR44757">
    <property type="entry name" value="DIGUANYLATE CYCLASE DGCP"/>
    <property type="match status" value="1"/>
</dbReference>
<dbReference type="SMART" id="SM00052">
    <property type="entry name" value="EAL"/>
    <property type="match status" value="1"/>
</dbReference>
<dbReference type="SUPFAM" id="SSF141868">
    <property type="entry name" value="EAL domain-like"/>
    <property type="match status" value="1"/>
</dbReference>
<dbReference type="SMART" id="SM00086">
    <property type="entry name" value="PAC"/>
    <property type="match status" value="2"/>
</dbReference>
<evidence type="ECO:0000256" key="1">
    <source>
        <dbReference type="ARBA" id="ARBA00001946"/>
    </source>
</evidence>
<protein>
    <submittedName>
        <fullName evidence="6">EAL domain-containing protein</fullName>
    </submittedName>
</protein>
<comment type="caution">
    <text evidence="6">The sequence shown here is derived from an EMBL/GenBank/DDBJ whole genome shotgun (WGS) entry which is preliminary data.</text>
</comment>
<feature type="domain" description="EAL" evidence="4">
    <location>
        <begin position="428"/>
        <end position="681"/>
    </location>
</feature>
<dbReference type="InterPro" id="IPR000160">
    <property type="entry name" value="GGDEF_dom"/>
</dbReference>
<dbReference type="Gene3D" id="3.30.70.270">
    <property type="match status" value="1"/>
</dbReference>
<comment type="cofactor">
    <cofactor evidence="1">
        <name>Mg(2+)</name>
        <dbReference type="ChEBI" id="CHEBI:18420"/>
    </cofactor>
</comment>
<dbReference type="OrthoDB" id="9804951at2"/>
<evidence type="ECO:0000259" key="4">
    <source>
        <dbReference type="PROSITE" id="PS50883"/>
    </source>
</evidence>
<sequence length="693" mass="76946">MEALHSLPASQTALLDILRLPLAIADAEAPDQPLVFINQAFEALTGYSREEVLGKNCRLLQSSNVCSTDATTMREAIQEGRAVTLTLLNYRKDGTAFWNELTLTPFVGHDGHAYIIAAQRDVSQHKQAHQHMELAQAVFDNSHDGIMVTDASKVIIDTNPAFTRLTGYSREEIIGHKPSLLSSGKHDQQFYLDMFDAVAKHGFWSGDIWNTRKDGSQLIEHTTISAIHDEQSEVINYIGVFRDITSRRLNQARLERMATMDALTGLYNREHFSTLLREQLRNQQFSSTGMAVLFLDMDDFKPINDTHGHAVGDEVLVEIGHRLRRAIRTTDLVSRFGGDEFVIALAGIGSVAKALKVAEKILKHITQPLELSSGISATLSGSIGVAFTTDLRISPEGMIDAADKAMYTAKSQGKNRIDIASHLENNQGQDAQTRIGRALAEDELRLYYQPIVELQTDTIIGFEALSRWQHPEEGLLSPMHFIDVISHSPLSLPFGQWLVHNAANTSALLWQHGFDVMIDINASQDQIESGSLNNALQQAARQHAPQALKLSIEILESTEFHELDIACSLLQEARDLGVQVALDDFGAGISSLTYASLLPLDTLKIDRSAIQHIDHRDSQRLLVSGIIQMAHAMNLRVVAEGVETQEQYEILREMGCDQAQGFWIGKPMPLDNLVERYITRPQPGDFALSPLKD</sequence>
<dbReference type="Proteomes" id="UP000253204">
    <property type="component" value="Unassembled WGS sequence"/>
</dbReference>
<dbReference type="SUPFAM" id="SSF55785">
    <property type="entry name" value="PYP-like sensor domain (PAS domain)"/>
    <property type="match status" value="2"/>
</dbReference>
<evidence type="ECO:0000259" key="2">
    <source>
        <dbReference type="PROSITE" id="PS50112"/>
    </source>
</evidence>
<dbReference type="PROSITE" id="PS50112">
    <property type="entry name" value="PAS"/>
    <property type="match status" value="2"/>
</dbReference>
<proteinExistence type="predicted"/>
<dbReference type="NCBIfam" id="TIGR00254">
    <property type="entry name" value="GGDEF"/>
    <property type="match status" value="1"/>
</dbReference>
<evidence type="ECO:0000259" key="3">
    <source>
        <dbReference type="PROSITE" id="PS50113"/>
    </source>
</evidence>
<dbReference type="PANTHER" id="PTHR44757:SF2">
    <property type="entry name" value="BIOFILM ARCHITECTURE MAINTENANCE PROTEIN MBAA"/>
    <property type="match status" value="1"/>
</dbReference>
<dbReference type="InterPro" id="IPR000014">
    <property type="entry name" value="PAS"/>
</dbReference>
<gene>
    <name evidence="6" type="ORF">DU506_11290</name>
</gene>
<dbReference type="InterPro" id="IPR043128">
    <property type="entry name" value="Rev_trsase/Diguanyl_cyclase"/>
</dbReference>
<evidence type="ECO:0000259" key="5">
    <source>
        <dbReference type="PROSITE" id="PS50887"/>
    </source>
</evidence>
<evidence type="ECO:0000313" key="6">
    <source>
        <dbReference type="EMBL" id="RCV90702.1"/>
    </source>
</evidence>
<organism evidence="6 7">
    <name type="scientific">Vreelandella rituensis</name>
    <dbReference type="NCBI Taxonomy" id="2282306"/>
    <lineage>
        <taxon>Bacteria</taxon>
        <taxon>Pseudomonadati</taxon>
        <taxon>Pseudomonadota</taxon>
        <taxon>Gammaproteobacteria</taxon>
        <taxon>Oceanospirillales</taxon>
        <taxon>Halomonadaceae</taxon>
        <taxon>Vreelandella</taxon>
    </lineage>
</organism>
<keyword evidence="7" id="KW-1185">Reference proteome</keyword>
<dbReference type="SUPFAM" id="SSF55073">
    <property type="entry name" value="Nucleotide cyclase"/>
    <property type="match status" value="1"/>
</dbReference>
<dbReference type="PROSITE" id="PS50883">
    <property type="entry name" value="EAL"/>
    <property type="match status" value="1"/>
</dbReference>
<dbReference type="CDD" id="cd01949">
    <property type="entry name" value="GGDEF"/>
    <property type="match status" value="1"/>
</dbReference>
<dbReference type="InterPro" id="IPR001633">
    <property type="entry name" value="EAL_dom"/>
</dbReference>
<dbReference type="GO" id="GO:0003824">
    <property type="term" value="F:catalytic activity"/>
    <property type="evidence" value="ECO:0007669"/>
    <property type="project" value="UniProtKB-ARBA"/>
</dbReference>
<dbReference type="Gene3D" id="3.20.20.450">
    <property type="entry name" value="EAL domain"/>
    <property type="match status" value="1"/>
</dbReference>
<feature type="domain" description="PAS" evidence="2">
    <location>
        <begin position="14"/>
        <end position="80"/>
    </location>
</feature>
<dbReference type="InterPro" id="IPR035965">
    <property type="entry name" value="PAS-like_dom_sf"/>
</dbReference>
<accession>A0A368U3M5</accession>
<feature type="domain" description="PAC" evidence="3">
    <location>
        <begin position="204"/>
        <end position="256"/>
    </location>
</feature>
<name>A0A368U3M5_9GAMM</name>
<feature type="domain" description="GGDEF" evidence="5">
    <location>
        <begin position="288"/>
        <end position="422"/>
    </location>
</feature>
<dbReference type="CDD" id="cd00130">
    <property type="entry name" value="PAS"/>
    <property type="match status" value="2"/>
</dbReference>
<feature type="domain" description="PAC" evidence="3">
    <location>
        <begin position="81"/>
        <end position="134"/>
    </location>
</feature>